<dbReference type="InterPro" id="IPR005754">
    <property type="entry name" value="Sortase"/>
</dbReference>
<protein>
    <recommendedName>
        <fullName evidence="4">LPXTG-site transpeptidase (Sortase) family protein</fullName>
    </recommendedName>
</protein>
<dbReference type="InterPro" id="IPR023365">
    <property type="entry name" value="Sortase_dom-sf"/>
</dbReference>
<comment type="caution">
    <text evidence="2">The sequence shown here is derived from an EMBL/GenBank/DDBJ whole genome shotgun (WGS) entry which is preliminary data.</text>
</comment>
<organism evidence="2 3">
    <name type="scientific">Actinomycetospora straminea</name>
    <dbReference type="NCBI Taxonomy" id="663607"/>
    <lineage>
        <taxon>Bacteria</taxon>
        <taxon>Bacillati</taxon>
        <taxon>Actinomycetota</taxon>
        <taxon>Actinomycetes</taxon>
        <taxon>Pseudonocardiales</taxon>
        <taxon>Pseudonocardiaceae</taxon>
        <taxon>Actinomycetospora</taxon>
    </lineage>
</organism>
<reference evidence="3" key="1">
    <citation type="journal article" date="2019" name="Int. J. Syst. Evol. Microbiol.">
        <title>The Global Catalogue of Microorganisms (GCM) 10K type strain sequencing project: providing services to taxonomists for standard genome sequencing and annotation.</title>
        <authorList>
            <consortium name="The Broad Institute Genomics Platform"/>
            <consortium name="The Broad Institute Genome Sequencing Center for Infectious Disease"/>
            <person name="Wu L."/>
            <person name="Ma J."/>
        </authorList>
    </citation>
    <scope>NUCLEOTIDE SEQUENCE [LARGE SCALE GENOMIC DNA]</scope>
    <source>
        <strain evidence="3">JCM 17983</strain>
    </source>
</reference>
<dbReference type="NCBIfam" id="NF033747">
    <property type="entry name" value="class_E_sortase"/>
    <property type="match status" value="1"/>
</dbReference>
<name>A0ABP9F0E7_9PSEU</name>
<evidence type="ECO:0000313" key="2">
    <source>
        <dbReference type="EMBL" id="GAA4885252.1"/>
    </source>
</evidence>
<dbReference type="InterPro" id="IPR042003">
    <property type="entry name" value="Sortase_E"/>
</dbReference>
<dbReference type="Proteomes" id="UP001500457">
    <property type="component" value="Unassembled WGS sequence"/>
</dbReference>
<sequence>MPSGDTAVAGPARATGRRDGAHRVIRGLAEVLLTLGVVLVLYVVHELYGTAVTARSAQASASAALDDAWRAPVAAPPVVGEPIARLRIPAFGPDWSYAVVEGTDRPELAAGVGHYAGTPLPGQPGNVGLAGHRVTHGAPFDGLGTLRSCDAVVVETRDARLTYRVLPLASEVRAWPRERARRAECADVAAPEGVYAGLTGREVVRPTETSVLDTVPGRPAEAPASPQRLLTLTTCHPRFSARERLVVHAVLTETAPRSGREES</sequence>
<proteinExistence type="predicted"/>
<keyword evidence="3" id="KW-1185">Reference proteome</keyword>
<dbReference type="Gene3D" id="2.40.260.10">
    <property type="entry name" value="Sortase"/>
    <property type="match status" value="1"/>
</dbReference>
<keyword evidence="1" id="KW-0378">Hydrolase</keyword>
<gene>
    <name evidence="2" type="ORF">GCM10023203_42000</name>
</gene>
<evidence type="ECO:0008006" key="4">
    <source>
        <dbReference type="Google" id="ProtNLM"/>
    </source>
</evidence>
<dbReference type="EMBL" id="BAABHQ010000012">
    <property type="protein sequence ID" value="GAA4885252.1"/>
    <property type="molecule type" value="Genomic_DNA"/>
</dbReference>
<evidence type="ECO:0000313" key="3">
    <source>
        <dbReference type="Proteomes" id="UP001500457"/>
    </source>
</evidence>
<dbReference type="CDD" id="cd05830">
    <property type="entry name" value="Sortase_E"/>
    <property type="match status" value="1"/>
</dbReference>
<evidence type="ECO:0000256" key="1">
    <source>
        <dbReference type="ARBA" id="ARBA00022801"/>
    </source>
</evidence>
<accession>A0ABP9F0E7</accession>
<dbReference type="SUPFAM" id="SSF63817">
    <property type="entry name" value="Sortase"/>
    <property type="match status" value="1"/>
</dbReference>
<dbReference type="InterPro" id="IPR053465">
    <property type="entry name" value="Sortase_Class_E"/>
</dbReference>
<dbReference type="Pfam" id="PF04203">
    <property type="entry name" value="Sortase"/>
    <property type="match status" value="1"/>
</dbReference>